<feature type="transmembrane region" description="Helical" evidence="6">
    <location>
        <begin position="649"/>
        <end position="674"/>
    </location>
</feature>
<feature type="transmembrane region" description="Helical" evidence="6">
    <location>
        <begin position="227"/>
        <end position="254"/>
    </location>
</feature>
<evidence type="ECO:0000256" key="2">
    <source>
        <dbReference type="ARBA" id="ARBA00022475"/>
    </source>
</evidence>
<dbReference type="PIRSF" id="PIRSF018968">
    <property type="entry name" value="ABC_permease_BceB"/>
    <property type="match status" value="1"/>
</dbReference>
<evidence type="ECO:0000256" key="4">
    <source>
        <dbReference type="ARBA" id="ARBA00022989"/>
    </source>
</evidence>
<sequence>MVLLRLAFKNARARFSHYLAYVLACALAITIFFSFNVMATTAKFLPAVAQQQRVRFALLTTSFFIVLFMAAFMLYANLFFMQQRHQEIGLFNLLGVTRWRIGLLFFLENLLLGLVSLVLGLLLGILLSKLLAMLLLRLLDITLATTLLFSWAAVGQTTSIFLVLVVILAVMDASLVYRHRLAELFRQKPPATSHISIWHYLGGGIGLLLLGYAYWSAQNYSSVVHHYLFFGSTAFMVLPLLILVAVLVGTYLFYQASLSLILQLLRRHKRFSYHGLRLVTLANLAQRLKRNGSISWLVTILTAITLTILGSMTILYAGTQSVLNDEQPVALTVEKQLSAPVKKALVQARIPIRTTQTARLKVVSARFKLRSALALNYGAYVGPISVIRLTDYHAMQQIQPDLPALTLTEQQSVLLIRQVSNAGQASHQGRLAIQLNTPQIKKLAVKQISHVFPYGSSNYVGETGLVVSDQTYQRLAADAQTQPLAFDFAHTAKSERVSKHLAKNYGQREWQFQPTTNKANFANLHFQQLMHPVTENNANYSLPLLNVRYPRVHDLRTLFGLDAYITGFVSLIFIMATGSIIMLKQLAEAAENRSQYALLAKLGLGRHAVRQAIYSQTVVTFLLPVGLGLVNAYFALHILNVWLNQLDLTFAYIIGLVYLVVYTGYCWLTANAYYKLVQQK</sequence>
<feature type="transmembrane region" description="Helical" evidence="6">
    <location>
        <begin position="563"/>
        <end position="583"/>
    </location>
</feature>
<comment type="caution">
    <text evidence="8">The sequence shown here is derived from an EMBL/GenBank/DDBJ whole genome shotgun (WGS) entry which is preliminary data.</text>
</comment>
<comment type="subcellular location">
    <subcellularLocation>
        <location evidence="1 6">Cell membrane</location>
        <topology evidence="1 6">Multi-pass membrane protein</topology>
    </subcellularLocation>
</comment>
<dbReference type="PANTHER" id="PTHR46795:SF3">
    <property type="entry name" value="ABC TRANSPORTER PERMEASE"/>
    <property type="match status" value="1"/>
</dbReference>
<dbReference type="EMBL" id="JBHSSL010000035">
    <property type="protein sequence ID" value="MFC6170196.1"/>
    <property type="molecule type" value="Genomic_DNA"/>
</dbReference>
<keyword evidence="4 6" id="KW-1133">Transmembrane helix</keyword>
<feature type="transmembrane region" description="Helical" evidence="6">
    <location>
        <begin position="618"/>
        <end position="643"/>
    </location>
</feature>
<keyword evidence="5 6" id="KW-0472">Membrane</keyword>
<keyword evidence="6" id="KW-0813">Transport</keyword>
<keyword evidence="9" id="KW-1185">Reference proteome</keyword>
<feature type="transmembrane region" description="Helical" evidence="6">
    <location>
        <begin position="56"/>
        <end position="81"/>
    </location>
</feature>
<keyword evidence="2 6" id="KW-1003">Cell membrane</keyword>
<feature type="domain" description="ABC3 transporter permease C-terminal" evidence="7">
    <location>
        <begin position="61"/>
        <end position="170"/>
    </location>
</feature>
<evidence type="ECO:0000256" key="1">
    <source>
        <dbReference type="ARBA" id="ARBA00004651"/>
    </source>
</evidence>
<dbReference type="InterPro" id="IPR027022">
    <property type="entry name" value="ABC_permease_BceB-typ"/>
</dbReference>
<protein>
    <submittedName>
        <fullName evidence="8">ABC transporter permease</fullName>
    </submittedName>
</protein>
<evidence type="ECO:0000256" key="3">
    <source>
        <dbReference type="ARBA" id="ARBA00022692"/>
    </source>
</evidence>
<evidence type="ECO:0000313" key="8">
    <source>
        <dbReference type="EMBL" id="MFC6170196.1"/>
    </source>
</evidence>
<feature type="transmembrane region" description="Helical" evidence="6">
    <location>
        <begin position="294"/>
        <end position="317"/>
    </location>
</feature>
<dbReference type="InterPro" id="IPR052536">
    <property type="entry name" value="ABC-4_Integral_Memb_Prot"/>
</dbReference>
<feature type="transmembrane region" description="Helical" evidence="6">
    <location>
        <begin position="101"/>
        <end position="127"/>
    </location>
</feature>
<comment type="similarity">
    <text evidence="6">Belongs to the ABC-4 integral membrane protein family.</text>
</comment>
<gene>
    <name evidence="8" type="ORF">ACFQGP_06330</name>
</gene>
<feature type="transmembrane region" description="Helical" evidence="6">
    <location>
        <begin position="197"/>
        <end position="215"/>
    </location>
</feature>
<name>A0ABW1RDL1_9LACO</name>
<dbReference type="Pfam" id="PF02687">
    <property type="entry name" value="FtsX"/>
    <property type="match status" value="2"/>
</dbReference>
<dbReference type="InterPro" id="IPR003838">
    <property type="entry name" value="ABC3_permease_C"/>
</dbReference>
<evidence type="ECO:0000256" key="6">
    <source>
        <dbReference type="PIRNR" id="PIRNR018968"/>
    </source>
</evidence>
<evidence type="ECO:0000313" key="9">
    <source>
        <dbReference type="Proteomes" id="UP001596289"/>
    </source>
</evidence>
<keyword evidence="3 6" id="KW-0812">Transmembrane</keyword>
<dbReference type="RefSeq" id="WP_164509490.1">
    <property type="nucleotide sequence ID" value="NZ_JBHSSL010000035.1"/>
</dbReference>
<dbReference type="Proteomes" id="UP001596289">
    <property type="component" value="Unassembled WGS sequence"/>
</dbReference>
<evidence type="ECO:0000259" key="7">
    <source>
        <dbReference type="Pfam" id="PF02687"/>
    </source>
</evidence>
<reference evidence="9" key="1">
    <citation type="journal article" date="2019" name="Int. J. Syst. Evol. Microbiol.">
        <title>The Global Catalogue of Microorganisms (GCM) 10K type strain sequencing project: providing services to taxonomists for standard genome sequencing and annotation.</title>
        <authorList>
            <consortium name="The Broad Institute Genomics Platform"/>
            <consortium name="The Broad Institute Genome Sequencing Center for Infectious Disease"/>
            <person name="Wu L."/>
            <person name="Ma J."/>
        </authorList>
    </citation>
    <scope>NUCLEOTIDE SEQUENCE [LARGE SCALE GENOMIC DNA]</scope>
    <source>
        <strain evidence="9">CCM 8904</strain>
    </source>
</reference>
<dbReference type="PANTHER" id="PTHR46795">
    <property type="entry name" value="ABC TRANSPORTER PERMEASE-RELATED-RELATED"/>
    <property type="match status" value="1"/>
</dbReference>
<proteinExistence type="inferred from homology"/>
<evidence type="ECO:0000256" key="5">
    <source>
        <dbReference type="ARBA" id="ARBA00023136"/>
    </source>
</evidence>
<feature type="domain" description="ABC3 transporter permease C-terminal" evidence="7">
    <location>
        <begin position="568"/>
        <end position="667"/>
    </location>
</feature>
<organism evidence="8 9">
    <name type="scientific">Loigolactobacillus jiayinensis</name>
    <dbReference type="NCBI Taxonomy" id="2486016"/>
    <lineage>
        <taxon>Bacteria</taxon>
        <taxon>Bacillati</taxon>
        <taxon>Bacillota</taxon>
        <taxon>Bacilli</taxon>
        <taxon>Lactobacillales</taxon>
        <taxon>Lactobacillaceae</taxon>
        <taxon>Loigolactobacillus</taxon>
    </lineage>
</organism>
<accession>A0ABW1RDL1</accession>
<feature type="transmembrane region" description="Helical" evidence="6">
    <location>
        <begin position="15"/>
        <end position="35"/>
    </location>
</feature>